<dbReference type="SUPFAM" id="SSF63446">
    <property type="entry name" value="Type I dockerin domain"/>
    <property type="match status" value="1"/>
</dbReference>
<keyword evidence="1" id="KW-0677">Repeat</keyword>
<dbReference type="PANTHER" id="PTHR32305:SF15">
    <property type="entry name" value="PROTEIN RHSA-RELATED"/>
    <property type="match status" value="1"/>
</dbReference>
<dbReference type="InterPro" id="IPR056823">
    <property type="entry name" value="TEN-like_YD-shell"/>
</dbReference>
<dbReference type="PANTHER" id="PTHR32305">
    <property type="match status" value="1"/>
</dbReference>
<gene>
    <name evidence="4" type="ORF">DWB62_002285</name>
    <name evidence="3" type="ORF">GNY23_02285</name>
</gene>
<evidence type="ECO:0000313" key="5">
    <source>
        <dbReference type="Proteomes" id="UP000285951"/>
    </source>
</evidence>
<evidence type="ECO:0000313" key="6">
    <source>
        <dbReference type="Proteomes" id="UP000462449"/>
    </source>
</evidence>
<dbReference type="AlphaFoldDB" id="A0A7M4D1W5"/>
<protein>
    <recommendedName>
        <fullName evidence="2">Teneurin-like YD-shell domain-containing protein</fullName>
    </recommendedName>
</protein>
<evidence type="ECO:0000313" key="3">
    <source>
        <dbReference type="EMBL" id="MUP36644.1"/>
    </source>
</evidence>
<name>A0A7M4D1W5_9BACT</name>
<feature type="non-terminal residue" evidence="3">
    <location>
        <position position="1"/>
    </location>
</feature>
<dbReference type="InterPro" id="IPR022385">
    <property type="entry name" value="Rhs_assc_core"/>
</dbReference>
<dbReference type="Proteomes" id="UP000462449">
    <property type="component" value="Unassembled WGS sequence"/>
</dbReference>
<proteinExistence type="predicted"/>
<dbReference type="Pfam" id="PF25023">
    <property type="entry name" value="TEN_YD-shell"/>
    <property type="match status" value="1"/>
</dbReference>
<dbReference type="InterPro" id="IPR050708">
    <property type="entry name" value="T6SS_VgrG/RHS"/>
</dbReference>
<dbReference type="GO" id="GO:0000272">
    <property type="term" value="P:polysaccharide catabolic process"/>
    <property type="evidence" value="ECO:0007669"/>
    <property type="project" value="InterPro"/>
</dbReference>
<evidence type="ECO:0000259" key="2">
    <source>
        <dbReference type="Pfam" id="PF25023"/>
    </source>
</evidence>
<feature type="domain" description="Teneurin-like YD-shell" evidence="2">
    <location>
        <begin position="185"/>
        <end position="278"/>
    </location>
</feature>
<dbReference type="RefSeq" id="WP_317163306.1">
    <property type="nucleotide sequence ID" value="NZ_QTZN02000003.1"/>
</dbReference>
<sequence>QVEVWPGDANNDGKVDVDDQHPIGYNYKFKIKPRDTRSTEWKAWLVIRRKGDQMVFSDTNGDGLINETDTIAIHQNLLKEHKLTEALKTNGFRYEYDKNGNMVYDEYKKISISYNLFNLPDTITAAGQGKIVNQYLADGTLLRRSIFDADDNEVQRIDYQGEFLFVNNQLDKIFTEEGYYSQLSDEEGETSTKDGKGKYYYTLADHLGHTRVVVDEDENVIQETAYYPYGTPIAALSSETKYNYLYTGKEFLDNFGLNWYDHHARYFDPEVGRWWAIDPALQSASPYMAMGNNPMMYTDADGKMWNPFKAIGRALDYAWGKANQFAQWADQVGIPSVNAGYGISSSGQIQPVGDFNGNPLFSNESQYEVASQNAVNAINNARGDYFGQQQMNANYSQQLNDRIMSIPYTSIQKNKNIASAEESGYIYGNPESDILWTISATSAASTQILTINTLAETIYRRSTLLPRFIDINTGGMTWANPNYAKFIKITKPIGLGGDIANSLGIIYNISDQGATTGNILDAIMGIIGYYPILGDMVAGDYAAQKYNINQVVKGRARIGCGTMGPIYQYVP</sequence>
<organism evidence="3 6">
    <name type="scientific">Labilibaculum euxinus</name>
    <dbReference type="NCBI Taxonomy" id="2686357"/>
    <lineage>
        <taxon>Bacteria</taxon>
        <taxon>Pseudomonadati</taxon>
        <taxon>Bacteroidota</taxon>
        <taxon>Bacteroidia</taxon>
        <taxon>Marinilabiliales</taxon>
        <taxon>Marinifilaceae</taxon>
        <taxon>Labilibaculum</taxon>
    </lineage>
</organism>
<keyword evidence="5" id="KW-1185">Reference proteome</keyword>
<accession>A0A7M4D1W5</accession>
<dbReference type="Gene3D" id="2.180.10.10">
    <property type="entry name" value="RHS repeat-associated core"/>
    <property type="match status" value="1"/>
</dbReference>
<dbReference type="EMBL" id="WOTW01000003">
    <property type="protein sequence ID" value="MUP36644.1"/>
    <property type="molecule type" value="Genomic_DNA"/>
</dbReference>
<dbReference type="NCBIfam" id="TIGR03696">
    <property type="entry name" value="Rhs_assc_core"/>
    <property type="match status" value="1"/>
</dbReference>
<evidence type="ECO:0000256" key="1">
    <source>
        <dbReference type="ARBA" id="ARBA00022737"/>
    </source>
</evidence>
<reference evidence="3 6" key="2">
    <citation type="submission" date="2019-12" db="EMBL/GenBank/DDBJ databases">
        <title>Draft genome sequence of Labilibaculum sp. strain 44 isolated from deep waters of Black Sea.</title>
        <authorList>
            <person name="Yadav S."/>
            <person name="Villanueva L."/>
        </authorList>
    </citation>
    <scope>NUCLEOTIDE SEQUENCE [LARGE SCALE GENOMIC DNA]</scope>
    <source>
        <strain evidence="3 6">44</strain>
    </source>
</reference>
<reference evidence="4 5" key="1">
    <citation type="submission" date="2019-11" db="EMBL/GenBank/DDBJ databases">
        <title>Draft genome sequence of Labilibaculum sp. strain SYP isolated from Black Sea.</title>
        <authorList>
            <person name="Yadav S."/>
            <person name="Villanueva L."/>
        </authorList>
    </citation>
    <scope>NUCLEOTIDE SEQUENCE [LARGE SCALE GENOMIC DNA]</scope>
    <source>
        <strain evidence="4 5">44</strain>
    </source>
</reference>
<dbReference type="Proteomes" id="UP000285951">
    <property type="component" value="Unassembled WGS sequence"/>
</dbReference>
<dbReference type="EMBL" id="QTZN02000003">
    <property type="protein sequence ID" value="MVB05849.1"/>
    <property type="molecule type" value="Genomic_DNA"/>
</dbReference>
<dbReference type="InterPro" id="IPR036439">
    <property type="entry name" value="Dockerin_dom_sf"/>
</dbReference>
<evidence type="ECO:0000313" key="4">
    <source>
        <dbReference type="EMBL" id="MVB05849.1"/>
    </source>
</evidence>
<comment type="caution">
    <text evidence="3">The sequence shown here is derived from an EMBL/GenBank/DDBJ whole genome shotgun (WGS) entry which is preliminary data.</text>
</comment>